<evidence type="ECO:0000313" key="1">
    <source>
        <dbReference type="EMBL" id="RMX67972.1"/>
    </source>
</evidence>
<dbReference type="EMBL" id="QLLG01000155">
    <property type="protein sequence ID" value="RMX67972.1"/>
    <property type="molecule type" value="Genomic_DNA"/>
</dbReference>
<organism evidence="1 2">
    <name type="scientific">Peronospora effusa</name>
    <dbReference type="NCBI Taxonomy" id="542832"/>
    <lineage>
        <taxon>Eukaryota</taxon>
        <taxon>Sar</taxon>
        <taxon>Stramenopiles</taxon>
        <taxon>Oomycota</taxon>
        <taxon>Peronosporomycetes</taxon>
        <taxon>Peronosporales</taxon>
        <taxon>Peronosporaceae</taxon>
        <taxon>Peronospora</taxon>
    </lineage>
</organism>
<protein>
    <submittedName>
        <fullName evidence="1">Uncharacterized protein</fullName>
    </submittedName>
</protein>
<proteinExistence type="predicted"/>
<dbReference type="Proteomes" id="UP000282087">
    <property type="component" value="Unassembled WGS sequence"/>
</dbReference>
<evidence type="ECO:0000313" key="2">
    <source>
        <dbReference type="Proteomes" id="UP000282087"/>
    </source>
</evidence>
<dbReference type="AlphaFoldDB" id="A0A3M6VNT0"/>
<accession>A0A3M6VNT0</accession>
<comment type="caution">
    <text evidence="1">The sequence shown here is derived from an EMBL/GenBank/DDBJ whole genome shotgun (WGS) entry which is preliminary data.</text>
</comment>
<name>A0A3M6VNT0_9STRA</name>
<sequence length="96" mass="10763">MDPGGSTTCIYCIFSAAINRLLQSFEEQLPLIYFSRRYSSGLQGWASSDSNLVGKKQVTGGNWILPTARFADFTYPSSMWTCRHLTIAVLHNPNKQ</sequence>
<gene>
    <name evidence="1" type="ORF">DD238_000567</name>
</gene>
<keyword evidence="2" id="KW-1185">Reference proteome</keyword>
<reference evidence="1 2" key="1">
    <citation type="submission" date="2018-06" db="EMBL/GenBank/DDBJ databases">
        <title>Comparative genomics of downy mildews reveals potential adaptations to biotrophy.</title>
        <authorList>
            <person name="Fletcher K."/>
            <person name="Klosterman S.J."/>
            <person name="Derevnina L."/>
            <person name="Martin F."/>
            <person name="Koike S."/>
            <person name="Reyes Chin-Wo S."/>
            <person name="Mou B."/>
            <person name="Michelmore R."/>
        </authorList>
    </citation>
    <scope>NUCLEOTIDE SEQUENCE [LARGE SCALE GENOMIC DNA]</scope>
    <source>
        <strain evidence="1 2">R14</strain>
    </source>
</reference>